<dbReference type="GO" id="GO:0008270">
    <property type="term" value="F:zinc ion binding"/>
    <property type="evidence" value="ECO:0007669"/>
    <property type="project" value="UniProtKB-KW"/>
</dbReference>
<keyword evidence="1" id="KW-0862">Zinc</keyword>
<protein>
    <recommendedName>
        <fullName evidence="2">B box-type domain-containing protein</fullName>
    </recommendedName>
</protein>
<keyword evidence="1" id="KW-0863">Zinc-finger</keyword>
<dbReference type="InterPro" id="IPR000315">
    <property type="entry name" value="Znf_B-box"/>
</dbReference>
<dbReference type="PROSITE" id="PS50119">
    <property type="entry name" value="ZF_BBOX"/>
    <property type="match status" value="1"/>
</dbReference>
<dbReference type="InterPro" id="IPR015915">
    <property type="entry name" value="Kelch-typ_b-propeller"/>
</dbReference>
<sequence>MEQMNKFFKSSIFGGKDSDMIVCTDSAHLKTDNLYCLDCEVSCCRKCKKTLHPIHNVEPIDKLYKDVKLKFADIQEHLIQFEKDKKRQKDNCEKLFKHEIQEQYDKQMLLLTSHFRAAHDLLHIKEVDLKRELKSHYEETLEAHTIHVSQLEMDIEKSITYSQQYKDILDRSMKTHDNQSNVTLIESPTEKSLKIDTFKICNQMNKIISESEQPDIIYRQPVVNWEKMNNIQSLLETQLQLIHPKKYIFRTPRDASNGQCFERIDIDSGNCDILLGKSNRLQIALPEKIGKGFYPSFIGDERVFYFFKDKYYTIGLDLFKKSEWTSGQTQLSPHVLDYSTLYDSQRERIYIAGGIHSITHVDQTDIYMFDLKTYNSILIGKLLTPNTLLSLSMGKDCFYIIGGFENNRNINRIDRFNLDTGKCEIVKDFGSQNNVLNGIFVQSSQCFYIIEDTKPLGFIKYILKDNHISRLSPPPAINPQNGTLISLFKLFYDQCNTIYFIYPLPPYQNSIFKYNIERDQWITIEMNKPYLVNTL</sequence>
<dbReference type="Proteomes" id="UP000076078">
    <property type="component" value="Unassembled WGS sequence"/>
</dbReference>
<feature type="domain" description="B box-type" evidence="2">
    <location>
        <begin position="18"/>
        <end position="60"/>
    </location>
</feature>
<dbReference type="AlphaFoldDB" id="A0A151ZDX3"/>
<evidence type="ECO:0000256" key="1">
    <source>
        <dbReference type="PROSITE-ProRule" id="PRU00024"/>
    </source>
</evidence>
<dbReference type="CDD" id="cd00021">
    <property type="entry name" value="Bbox_SF"/>
    <property type="match status" value="1"/>
</dbReference>
<evidence type="ECO:0000313" key="4">
    <source>
        <dbReference type="Proteomes" id="UP000076078"/>
    </source>
</evidence>
<keyword evidence="1" id="KW-0479">Metal-binding</keyword>
<gene>
    <name evidence="3" type="ORF">DLAC_07004</name>
</gene>
<dbReference type="InterPro" id="IPR006652">
    <property type="entry name" value="Kelch_1"/>
</dbReference>
<accession>A0A151ZDX3</accession>
<dbReference type="Gene3D" id="2.120.10.80">
    <property type="entry name" value="Kelch-type beta propeller"/>
    <property type="match status" value="1"/>
</dbReference>
<dbReference type="EMBL" id="LODT01000031">
    <property type="protein sequence ID" value="KYQ92162.1"/>
    <property type="molecule type" value="Genomic_DNA"/>
</dbReference>
<keyword evidence="4" id="KW-1185">Reference proteome</keyword>
<dbReference type="InParanoid" id="A0A151ZDX3"/>
<dbReference type="Pfam" id="PF01344">
    <property type="entry name" value="Kelch_1"/>
    <property type="match status" value="1"/>
</dbReference>
<dbReference type="PANTHER" id="PTHR32031">
    <property type="entry name" value="FNIP REPEAT-CONTAINING PROTEIN-RELATED-RELATED"/>
    <property type="match status" value="1"/>
</dbReference>
<dbReference type="SUPFAM" id="SSF117281">
    <property type="entry name" value="Kelch motif"/>
    <property type="match status" value="1"/>
</dbReference>
<comment type="caution">
    <text evidence="3">The sequence shown here is derived from an EMBL/GenBank/DDBJ whole genome shotgun (WGS) entry which is preliminary data.</text>
</comment>
<reference evidence="3 4" key="1">
    <citation type="submission" date="2015-12" db="EMBL/GenBank/DDBJ databases">
        <title>Dictyostelia acquired genes for synthesis and detection of signals that induce cell-type specialization by lateral gene transfer from prokaryotes.</title>
        <authorList>
            <person name="Gloeckner G."/>
            <person name="Schaap P."/>
        </authorList>
    </citation>
    <scope>NUCLEOTIDE SEQUENCE [LARGE SCALE GENOMIC DNA]</scope>
    <source>
        <strain evidence="3 4">TK</strain>
    </source>
</reference>
<name>A0A151ZDX3_TIELA</name>
<evidence type="ECO:0000259" key="2">
    <source>
        <dbReference type="PROSITE" id="PS50119"/>
    </source>
</evidence>
<proteinExistence type="predicted"/>
<organism evidence="3 4">
    <name type="scientific">Tieghemostelium lacteum</name>
    <name type="common">Slime mold</name>
    <name type="synonym">Dictyostelium lacteum</name>
    <dbReference type="NCBI Taxonomy" id="361077"/>
    <lineage>
        <taxon>Eukaryota</taxon>
        <taxon>Amoebozoa</taxon>
        <taxon>Evosea</taxon>
        <taxon>Eumycetozoa</taxon>
        <taxon>Dictyostelia</taxon>
        <taxon>Dictyosteliales</taxon>
        <taxon>Raperosteliaceae</taxon>
        <taxon>Tieghemostelium</taxon>
    </lineage>
</organism>
<evidence type="ECO:0000313" key="3">
    <source>
        <dbReference type="EMBL" id="KYQ92162.1"/>
    </source>
</evidence>
<dbReference type="SUPFAM" id="SSF57845">
    <property type="entry name" value="B-box zinc-binding domain"/>
    <property type="match status" value="1"/>
</dbReference>
<dbReference type="InterPro" id="IPR052697">
    <property type="entry name" value="FNIP_repeat"/>
</dbReference>
<dbReference type="PANTHER" id="PTHR32031:SF47">
    <property type="entry name" value="B BOX-TYPE DOMAIN-CONTAINING PROTEIN-RELATED"/>
    <property type="match status" value="1"/>
</dbReference>